<comment type="caution">
    <text evidence="4">The sequence shown here is derived from an EMBL/GenBank/DDBJ whole genome shotgun (WGS) entry which is preliminary data.</text>
</comment>
<evidence type="ECO:0000313" key="4">
    <source>
        <dbReference type="EMBL" id="KAG8536692.1"/>
    </source>
</evidence>
<sequence>MQSISGSDWLNSITCGDVSGEVMVILLPNLNVQSITTKRPSERRFPVYKVDFLSSAPPSAESPTAGEGGLSGPLAQSSHWEHFKPKSFRAASGRFSLRFQDMDLTNFHNLSSRDPFKRMQTNELKGNLNMERVQMEAIHKVRFNPNLDSYTWIASGGYSGLVRVHCVQGLVSSLGQKMIQEKRAKFQAMYEPTEMVGEAEYSPEVHHCVLEV</sequence>
<gene>
    <name evidence="4" type="ORF">GDO81_025841</name>
</gene>
<keyword evidence="3" id="KW-0539">Nucleus</keyword>
<evidence type="ECO:0000256" key="1">
    <source>
        <dbReference type="ARBA" id="ARBA00004123"/>
    </source>
</evidence>
<dbReference type="EMBL" id="WNYA01039431">
    <property type="protein sequence ID" value="KAG8536692.1"/>
    <property type="molecule type" value="Genomic_DNA"/>
</dbReference>
<reference evidence="4" key="1">
    <citation type="thesis" date="2020" institute="ProQuest LLC" country="789 East Eisenhower Parkway, Ann Arbor, MI, USA">
        <title>Comparative Genomics and Chromosome Evolution.</title>
        <authorList>
            <person name="Mudd A.B."/>
        </authorList>
    </citation>
    <scope>NUCLEOTIDE SEQUENCE</scope>
    <source>
        <strain evidence="4">237g6f4</strain>
        <tissue evidence="4">Blood</tissue>
    </source>
</reference>
<dbReference type="InterPro" id="IPR052416">
    <property type="entry name" value="GTF3C_component"/>
</dbReference>
<protein>
    <submittedName>
        <fullName evidence="4">Uncharacterized protein</fullName>
    </submittedName>
</protein>
<dbReference type="AlphaFoldDB" id="A0AAV6YHV8"/>
<dbReference type="PANTHER" id="PTHR15052">
    <property type="entry name" value="RNA POLYMERASE III TRANSCRIPTION INITIATION FACTOR COMPLEX SUBUNIT"/>
    <property type="match status" value="1"/>
</dbReference>
<keyword evidence="2" id="KW-0804">Transcription</keyword>
<keyword evidence="5" id="KW-1185">Reference proteome</keyword>
<organism evidence="4 5">
    <name type="scientific">Engystomops pustulosus</name>
    <name type="common">Tungara frog</name>
    <name type="synonym">Physalaemus pustulosus</name>
    <dbReference type="NCBI Taxonomy" id="76066"/>
    <lineage>
        <taxon>Eukaryota</taxon>
        <taxon>Metazoa</taxon>
        <taxon>Chordata</taxon>
        <taxon>Craniata</taxon>
        <taxon>Vertebrata</taxon>
        <taxon>Euteleostomi</taxon>
        <taxon>Amphibia</taxon>
        <taxon>Batrachia</taxon>
        <taxon>Anura</taxon>
        <taxon>Neobatrachia</taxon>
        <taxon>Hyloidea</taxon>
        <taxon>Leptodactylidae</taxon>
        <taxon>Leiuperinae</taxon>
        <taxon>Engystomops</taxon>
    </lineage>
</organism>
<dbReference type="GO" id="GO:0006383">
    <property type="term" value="P:transcription by RNA polymerase III"/>
    <property type="evidence" value="ECO:0007669"/>
    <property type="project" value="TreeGrafter"/>
</dbReference>
<dbReference type="PANTHER" id="PTHR15052:SF2">
    <property type="entry name" value="GENERAL TRANSCRIPTION FACTOR 3C POLYPEPTIDE 2"/>
    <property type="match status" value="1"/>
</dbReference>
<dbReference type="GO" id="GO:0000127">
    <property type="term" value="C:transcription factor TFIIIC complex"/>
    <property type="evidence" value="ECO:0007669"/>
    <property type="project" value="TreeGrafter"/>
</dbReference>
<evidence type="ECO:0000313" key="5">
    <source>
        <dbReference type="Proteomes" id="UP000824782"/>
    </source>
</evidence>
<proteinExistence type="predicted"/>
<evidence type="ECO:0000256" key="2">
    <source>
        <dbReference type="ARBA" id="ARBA00023163"/>
    </source>
</evidence>
<dbReference type="GO" id="GO:0005634">
    <property type="term" value="C:nucleus"/>
    <property type="evidence" value="ECO:0007669"/>
    <property type="project" value="UniProtKB-SubCell"/>
</dbReference>
<evidence type="ECO:0000256" key="3">
    <source>
        <dbReference type="ARBA" id="ARBA00023242"/>
    </source>
</evidence>
<dbReference type="Proteomes" id="UP000824782">
    <property type="component" value="Unassembled WGS sequence"/>
</dbReference>
<name>A0AAV6YHV8_ENGPU</name>
<comment type="subcellular location">
    <subcellularLocation>
        <location evidence="1">Nucleus</location>
    </subcellularLocation>
</comment>
<accession>A0AAV6YHV8</accession>